<dbReference type="EMBL" id="KB908814">
    <property type="protein sequence ID" value="EOA84035.1"/>
    <property type="molecule type" value="Genomic_DNA"/>
</dbReference>
<evidence type="ECO:0000313" key="1">
    <source>
        <dbReference type="EMBL" id="EOA84035.1"/>
    </source>
</evidence>
<keyword evidence="2" id="KW-1185">Reference proteome</keyword>
<evidence type="ECO:0000313" key="2">
    <source>
        <dbReference type="Proteomes" id="UP000016935"/>
    </source>
</evidence>
<accession>R0IFJ6</accession>
<dbReference type="HOGENOM" id="CLU_2238277_0_0_1"/>
<sequence>MQTLSVRVQNGVYEEHILNASTILQPYGDLTPAKEWNLTYEFHPDCQNAALPSHCDPKPINITIPRQHYDNVLGSLRFILPSANATTARQAGLWGAGRTNPGGAI</sequence>
<dbReference type="Proteomes" id="UP000016935">
    <property type="component" value="Unassembled WGS sequence"/>
</dbReference>
<dbReference type="GeneID" id="19402426"/>
<proteinExistence type="predicted"/>
<reference evidence="1 2" key="1">
    <citation type="journal article" date="2012" name="PLoS Pathog.">
        <title>Diverse lifestyles and strategies of plant pathogenesis encoded in the genomes of eighteen Dothideomycetes fungi.</title>
        <authorList>
            <person name="Ohm R.A."/>
            <person name="Feau N."/>
            <person name="Henrissat B."/>
            <person name="Schoch C.L."/>
            <person name="Horwitz B.A."/>
            <person name="Barry K.W."/>
            <person name="Condon B.J."/>
            <person name="Copeland A.C."/>
            <person name="Dhillon B."/>
            <person name="Glaser F."/>
            <person name="Hesse C.N."/>
            <person name="Kosti I."/>
            <person name="LaButti K."/>
            <person name="Lindquist E.A."/>
            <person name="Lucas S."/>
            <person name="Salamov A.A."/>
            <person name="Bradshaw R.E."/>
            <person name="Ciuffetti L."/>
            <person name="Hamelin R.C."/>
            <person name="Kema G.H.J."/>
            <person name="Lawrence C."/>
            <person name="Scott J.A."/>
            <person name="Spatafora J.W."/>
            <person name="Turgeon B.G."/>
            <person name="de Wit P.J.G.M."/>
            <person name="Zhong S."/>
            <person name="Goodwin S.B."/>
            <person name="Grigoriev I.V."/>
        </authorList>
    </citation>
    <scope>NUCLEOTIDE SEQUENCE [LARGE SCALE GENOMIC DNA]</scope>
    <source>
        <strain evidence="2">28A</strain>
    </source>
</reference>
<gene>
    <name evidence="1" type="ORF">SETTUDRAFT_21372</name>
</gene>
<protein>
    <submittedName>
        <fullName evidence="1">Uncharacterized protein</fullName>
    </submittedName>
</protein>
<name>R0IFJ6_EXST2</name>
<dbReference type="AlphaFoldDB" id="R0IFJ6"/>
<dbReference type="RefSeq" id="XP_008028008.1">
    <property type="nucleotide sequence ID" value="XM_008029817.1"/>
</dbReference>
<reference evidence="1 2" key="2">
    <citation type="journal article" date="2013" name="PLoS Genet.">
        <title>Comparative genome structure, secondary metabolite, and effector coding capacity across Cochliobolus pathogens.</title>
        <authorList>
            <person name="Condon B.J."/>
            <person name="Leng Y."/>
            <person name="Wu D."/>
            <person name="Bushley K.E."/>
            <person name="Ohm R.A."/>
            <person name="Otillar R."/>
            <person name="Martin J."/>
            <person name="Schackwitz W."/>
            <person name="Grimwood J."/>
            <person name="MohdZainudin N."/>
            <person name="Xue C."/>
            <person name="Wang R."/>
            <person name="Manning V.A."/>
            <person name="Dhillon B."/>
            <person name="Tu Z.J."/>
            <person name="Steffenson B.J."/>
            <person name="Salamov A."/>
            <person name="Sun H."/>
            <person name="Lowry S."/>
            <person name="LaButti K."/>
            <person name="Han J."/>
            <person name="Copeland A."/>
            <person name="Lindquist E."/>
            <person name="Barry K."/>
            <person name="Schmutz J."/>
            <person name="Baker S.E."/>
            <person name="Ciuffetti L.M."/>
            <person name="Grigoriev I.V."/>
            <person name="Zhong S."/>
            <person name="Turgeon B.G."/>
        </authorList>
    </citation>
    <scope>NUCLEOTIDE SEQUENCE [LARGE SCALE GENOMIC DNA]</scope>
    <source>
        <strain evidence="2">28A</strain>
    </source>
</reference>
<organism evidence="1 2">
    <name type="scientific">Exserohilum turcicum (strain 28A)</name>
    <name type="common">Northern leaf blight fungus</name>
    <name type="synonym">Setosphaeria turcica</name>
    <dbReference type="NCBI Taxonomy" id="671987"/>
    <lineage>
        <taxon>Eukaryota</taxon>
        <taxon>Fungi</taxon>
        <taxon>Dikarya</taxon>
        <taxon>Ascomycota</taxon>
        <taxon>Pezizomycotina</taxon>
        <taxon>Dothideomycetes</taxon>
        <taxon>Pleosporomycetidae</taxon>
        <taxon>Pleosporales</taxon>
        <taxon>Pleosporineae</taxon>
        <taxon>Pleosporaceae</taxon>
        <taxon>Exserohilum</taxon>
    </lineage>
</organism>